<protein>
    <submittedName>
        <fullName evidence="1">Uncharacterized protein</fullName>
    </submittedName>
</protein>
<dbReference type="OrthoDB" id="1933789at2759"/>
<dbReference type="Proteomes" id="UP000243459">
    <property type="component" value="Chromosome 5"/>
</dbReference>
<dbReference type="Gramene" id="ONK68076">
    <property type="protein sequence ID" value="ONK68076"/>
    <property type="gene ID" value="A4U43_C05F7170"/>
</dbReference>
<keyword evidence="2" id="KW-1185">Reference proteome</keyword>
<dbReference type="EMBL" id="CM007385">
    <property type="protein sequence ID" value="ONK68076.1"/>
    <property type="molecule type" value="Genomic_DNA"/>
</dbReference>
<dbReference type="PANTHER" id="PTHR34131">
    <property type="entry name" value="(RAP ANNOTATION RELEASE2) GALACTOSE-BINDING LIKE DOMAIN CONTAINING PROTEIN"/>
    <property type="match status" value="1"/>
</dbReference>
<dbReference type="OMA" id="DAMAMIT"/>
<evidence type="ECO:0000313" key="1">
    <source>
        <dbReference type="EMBL" id="ONK68076.1"/>
    </source>
</evidence>
<name>A0A5P1EQ75_ASPOF</name>
<dbReference type="PANTHER" id="PTHR34131:SF2">
    <property type="entry name" value="FAMILY PROTEIN, PUTATIVE (DUF1997)-RELATED"/>
    <property type="match status" value="1"/>
</dbReference>
<organism evidence="1 2">
    <name type="scientific">Asparagus officinalis</name>
    <name type="common">Garden asparagus</name>
    <dbReference type="NCBI Taxonomy" id="4686"/>
    <lineage>
        <taxon>Eukaryota</taxon>
        <taxon>Viridiplantae</taxon>
        <taxon>Streptophyta</taxon>
        <taxon>Embryophyta</taxon>
        <taxon>Tracheophyta</taxon>
        <taxon>Spermatophyta</taxon>
        <taxon>Magnoliopsida</taxon>
        <taxon>Liliopsida</taxon>
        <taxon>Asparagales</taxon>
        <taxon>Asparagaceae</taxon>
        <taxon>Asparagoideae</taxon>
        <taxon>Asparagus</taxon>
    </lineage>
</organism>
<accession>A0A5P1EQ75</accession>
<evidence type="ECO:0000313" key="2">
    <source>
        <dbReference type="Proteomes" id="UP000243459"/>
    </source>
</evidence>
<sequence length="220" mass="24949">MLSHSLSLPSQISSSSIRRKRDAMAMITSSKKANLFAKSKEKVRLPKYAEEFPISEFLAHPSGIETLLNKRALQRFEPVDLNTYRCTLHRIQLLQFDAVPVVDLRVTPTSEDCKVEMLSCKFEGSRSVVHQNNLFSAFMINHITWEENGIQTCLEVNVNLKVTLEIYTQPFNLLPVSVIEKPGNLVMQGLTDKLVSLLIEQLLKDYGAWVEKQSNLSSKP</sequence>
<dbReference type="InterPro" id="IPR018971">
    <property type="entry name" value="DUF1997"/>
</dbReference>
<dbReference type="AlphaFoldDB" id="A0A5P1EQ75"/>
<gene>
    <name evidence="1" type="ORF">A4U43_C05F7170</name>
</gene>
<reference evidence="2" key="1">
    <citation type="journal article" date="2017" name="Nat. Commun.">
        <title>The asparagus genome sheds light on the origin and evolution of a young Y chromosome.</title>
        <authorList>
            <person name="Harkess A."/>
            <person name="Zhou J."/>
            <person name="Xu C."/>
            <person name="Bowers J.E."/>
            <person name="Van der Hulst R."/>
            <person name="Ayyampalayam S."/>
            <person name="Mercati F."/>
            <person name="Riccardi P."/>
            <person name="McKain M.R."/>
            <person name="Kakrana A."/>
            <person name="Tang H."/>
            <person name="Ray J."/>
            <person name="Groenendijk J."/>
            <person name="Arikit S."/>
            <person name="Mathioni S.M."/>
            <person name="Nakano M."/>
            <person name="Shan H."/>
            <person name="Telgmann-Rauber A."/>
            <person name="Kanno A."/>
            <person name="Yue Z."/>
            <person name="Chen H."/>
            <person name="Li W."/>
            <person name="Chen Y."/>
            <person name="Xu X."/>
            <person name="Zhang Y."/>
            <person name="Luo S."/>
            <person name="Chen H."/>
            <person name="Gao J."/>
            <person name="Mao Z."/>
            <person name="Pires J.C."/>
            <person name="Luo M."/>
            <person name="Kudrna D."/>
            <person name="Wing R.A."/>
            <person name="Meyers B.C."/>
            <person name="Yi K."/>
            <person name="Kong H."/>
            <person name="Lavrijsen P."/>
            <person name="Sunseri F."/>
            <person name="Falavigna A."/>
            <person name="Ye Y."/>
            <person name="Leebens-Mack J.H."/>
            <person name="Chen G."/>
        </authorList>
    </citation>
    <scope>NUCLEOTIDE SEQUENCE [LARGE SCALE GENOMIC DNA]</scope>
    <source>
        <strain evidence="2">cv. DH0086</strain>
    </source>
</reference>
<proteinExistence type="predicted"/>
<dbReference type="Pfam" id="PF09366">
    <property type="entry name" value="DUF1997"/>
    <property type="match status" value="1"/>
</dbReference>